<dbReference type="GO" id="GO:0005524">
    <property type="term" value="F:ATP binding"/>
    <property type="evidence" value="ECO:0007669"/>
    <property type="project" value="InterPro"/>
</dbReference>
<dbReference type="PATRIC" id="fig|616990.3.peg.166"/>
<keyword evidence="1 5" id="KW-0723">Serine/threonine-protein kinase</keyword>
<protein>
    <recommendedName>
        <fullName evidence="5">Putative pyruvate, phosphate dikinase regulatory protein</fullName>
        <shortName evidence="5">PPDK regulatory protein</shortName>
        <ecNumber evidence="5">2.7.11.32</ecNumber>
        <ecNumber evidence="5">2.7.4.27</ecNumber>
    </recommendedName>
</protein>
<dbReference type="HAMAP" id="MF_00921">
    <property type="entry name" value="PDRP"/>
    <property type="match status" value="1"/>
</dbReference>
<comment type="similarity">
    <text evidence="5">Belongs to the pyruvate, phosphate/water dikinase regulatory protein family. PDRP subfamily.</text>
</comment>
<dbReference type="STRING" id="616990.IV54_GL000157"/>
<comment type="catalytic activity">
    <reaction evidence="5">
        <text>N(tele)-phospho-L-histidyl/O-phospho-L-threonyl-[pyruvate, phosphate dikinase] + phosphate + H(+) = N(tele)-phospho-L-histidyl/L-threonyl-[pyruvate, phosphate dikinase] + diphosphate</text>
        <dbReference type="Rhea" id="RHEA:43696"/>
        <dbReference type="Rhea" id="RHEA-COMP:10650"/>
        <dbReference type="Rhea" id="RHEA-COMP:10651"/>
        <dbReference type="ChEBI" id="CHEBI:15378"/>
        <dbReference type="ChEBI" id="CHEBI:30013"/>
        <dbReference type="ChEBI" id="CHEBI:33019"/>
        <dbReference type="ChEBI" id="CHEBI:43474"/>
        <dbReference type="ChEBI" id="CHEBI:61977"/>
        <dbReference type="ChEBI" id="CHEBI:83586"/>
        <dbReference type="EC" id="2.7.4.27"/>
    </reaction>
</comment>
<keyword evidence="4 5" id="KW-0418">Kinase</keyword>
<dbReference type="PANTHER" id="PTHR31756:SF3">
    <property type="entry name" value="PYRUVATE, PHOSPHATE DIKINASE REGULATORY PROTEIN 1, CHLOROPLASTIC"/>
    <property type="match status" value="1"/>
</dbReference>
<evidence type="ECO:0000313" key="7">
    <source>
        <dbReference type="Proteomes" id="UP000051906"/>
    </source>
</evidence>
<keyword evidence="3 5" id="KW-0547">Nucleotide-binding</keyword>
<evidence type="ECO:0000256" key="5">
    <source>
        <dbReference type="HAMAP-Rule" id="MF_00921"/>
    </source>
</evidence>
<dbReference type="GO" id="GO:0043531">
    <property type="term" value="F:ADP binding"/>
    <property type="evidence" value="ECO:0007669"/>
    <property type="project" value="UniProtKB-UniRule"/>
</dbReference>
<comment type="catalytic activity">
    <reaction evidence="5">
        <text>N(tele)-phospho-L-histidyl/L-threonyl-[pyruvate, phosphate dikinase] + ADP = N(tele)-phospho-L-histidyl/O-phospho-L-threonyl-[pyruvate, phosphate dikinase] + AMP + H(+)</text>
        <dbReference type="Rhea" id="RHEA:43692"/>
        <dbReference type="Rhea" id="RHEA-COMP:10650"/>
        <dbReference type="Rhea" id="RHEA-COMP:10651"/>
        <dbReference type="ChEBI" id="CHEBI:15378"/>
        <dbReference type="ChEBI" id="CHEBI:30013"/>
        <dbReference type="ChEBI" id="CHEBI:61977"/>
        <dbReference type="ChEBI" id="CHEBI:83586"/>
        <dbReference type="ChEBI" id="CHEBI:456215"/>
        <dbReference type="ChEBI" id="CHEBI:456216"/>
        <dbReference type="EC" id="2.7.11.32"/>
    </reaction>
</comment>
<dbReference type="GO" id="GO:0004674">
    <property type="term" value="F:protein serine/threonine kinase activity"/>
    <property type="evidence" value="ECO:0007669"/>
    <property type="project" value="UniProtKB-UniRule"/>
</dbReference>
<dbReference type="OrthoDB" id="9782201at2"/>
<proteinExistence type="inferred from homology"/>
<organism evidence="6 7">
    <name type="scientific">Levilactobacillus paucivorans</name>
    <dbReference type="NCBI Taxonomy" id="616990"/>
    <lineage>
        <taxon>Bacteria</taxon>
        <taxon>Bacillati</taxon>
        <taxon>Bacillota</taxon>
        <taxon>Bacilli</taxon>
        <taxon>Lactobacillales</taxon>
        <taxon>Lactobacillaceae</taxon>
        <taxon>Levilactobacillus</taxon>
    </lineage>
</organism>
<dbReference type="AlphaFoldDB" id="A0A0R2LPC2"/>
<name>A0A0R2LPC2_9LACO</name>
<dbReference type="NCBIfam" id="NF003742">
    <property type="entry name" value="PRK05339.1"/>
    <property type="match status" value="1"/>
</dbReference>
<reference evidence="6 7" key="1">
    <citation type="journal article" date="2015" name="Genome Announc.">
        <title>Expanding the biotechnology potential of lactobacilli through comparative genomics of 213 strains and associated genera.</title>
        <authorList>
            <person name="Sun Z."/>
            <person name="Harris H.M."/>
            <person name="McCann A."/>
            <person name="Guo C."/>
            <person name="Argimon S."/>
            <person name="Zhang W."/>
            <person name="Yang X."/>
            <person name="Jeffery I.B."/>
            <person name="Cooney J.C."/>
            <person name="Kagawa T.F."/>
            <person name="Liu W."/>
            <person name="Song Y."/>
            <person name="Salvetti E."/>
            <person name="Wrobel A."/>
            <person name="Rasinkangas P."/>
            <person name="Parkhill J."/>
            <person name="Rea M.C."/>
            <person name="O'Sullivan O."/>
            <person name="Ritari J."/>
            <person name="Douillard F.P."/>
            <person name="Paul Ross R."/>
            <person name="Yang R."/>
            <person name="Briner A.E."/>
            <person name="Felis G.E."/>
            <person name="de Vos W.M."/>
            <person name="Barrangou R."/>
            <person name="Klaenhammer T.R."/>
            <person name="Caufield P.W."/>
            <person name="Cui Y."/>
            <person name="Zhang H."/>
            <person name="O'Toole P.W."/>
        </authorList>
    </citation>
    <scope>NUCLEOTIDE SEQUENCE [LARGE SCALE GENOMIC DNA]</scope>
    <source>
        <strain evidence="6 7">DSM 22467</strain>
    </source>
</reference>
<evidence type="ECO:0000256" key="4">
    <source>
        <dbReference type="ARBA" id="ARBA00022777"/>
    </source>
</evidence>
<keyword evidence="7" id="KW-1185">Reference proteome</keyword>
<dbReference type="EMBL" id="JQCA01000078">
    <property type="protein sequence ID" value="KRO03480.1"/>
    <property type="molecule type" value="Genomic_DNA"/>
</dbReference>
<dbReference type="GO" id="GO:0016776">
    <property type="term" value="F:phosphotransferase activity, phosphate group as acceptor"/>
    <property type="evidence" value="ECO:0007669"/>
    <property type="project" value="UniProtKB-UniRule"/>
</dbReference>
<evidence type="ECO:0000256" key="2">
    <source>
        <dbReference type="ARBA" id="ARBA00022679"/>
    </source>
</evidence>
<keyword evidence="2 5" id="KW-0808">Transferase</keyword>
<dbReference type="InterPro" id="IPR026565">
    <property type="entry name" value="PPDK_reg"/>
</dbReference>
<dbReference type="InterPro" id="IPR005177">
    <property type="entry name" value="Kinase-pyrophosphorylase"/>
</dbReference>
<dbReference type="Proteomes" id="UP000051906">
    <property type="component" value="Unassembled WGS sequence"/>
</dbReference>
<comment type="function">
    <text evidence="5">Bifunctional serine/threonine kinase and phosphorylase involved in the regulation of the pyruvate, phosphate dikinase (PPDK) by catalyzing its phosphorylation/dephosphorylation.</text>
</comment>
<dbReference type="EC" id="2.7.4.27" evidence="5"/>
<evidence type="ECO:0000256" key="1">
    <source>
        <dbReference type="ARBA" id="ARBA00022527"/>
    </source>
</evidence>
<dbReference type="PANTHER" id="PTHR31756">
    <property type="entry name" value="PYRUVATE, PHOSPHATE DIKINASE REGULATORY PROTEIN 1, CHLOROPLASTIC"/>
    <property type="match status" value="1"/>
</dbReference>
<dbReference type="RefSeq" id="WP_057878758.1">
    <property type="nucleotide sequence ID" value="NZ_JQCA01000078.1"/>
</dbReference>
<dbReference type="EC" id="2.7.11.32" evidence="5"/>
<feature type="binding site" evidence="5">
    <location>
        <begin position="149"/>
        <end position="156"/>
    </location>
    <ligand>
        <name>ADP</name>
        <dbReference type="ChEBI" id="CHEBI:456216"/>
    </ligand>
</feature>
<dbReference type="Pfam" id="PF03618">
    <property type="entry name" value="Kinase-PPPase"/>
    <property type="match status" value="1"/>
</dbReference>
<sequence length="275" mass="30393">MPKIAIFIISDSSGETALTVAQTAVSQFTKVEASYQRFPFIQTDSILEGILNLAKKQRAMIFHTLVNAKLSAHVKDFAAANRLQQFDCIQPAMGVLQTATGMTPVEVPGLVHNLNDTYFDRIAAMEFAVAYDDGKDPTGLLKADLVILGVSRTSKTPLSLFLANRGLRVANLPLGPTTQLPDELWQVDPKRIFGLTNQPEILRKIRQERMLSYGLPADSAYSDTDKISLELDYAQQLYKKIGCLVIDVSNKSIEETATLIMESVDYDLIPHSLTD</sequence>
<evidence type="ECO:0000313" key="6">
    <source>
        <dbReference type="EMBL" id="KRO03480.1"/>
    </source>
</evidence>
<gene>
    <name evidence="6" type="ORF">IV54_GL000157</name>
</gene>
<comment type="caution">
    <text evidence="6">The sequence shown here is derived from an EMBL/GenBank/DDBJ whole genome shotgun (WGS) entry which is preliminary data.</text>
</comment>
<evidence type="ECO:0000256" key="3">
    <source>
        <dbReference type="ARBA" id="ARBA00022741"/>
    </source>
</evidence>
<accession>A0A0R2LPC2</accession>